<keyword evidence="8" id="KW-1185">Reference proteome</keyword>
<dbReference type="InterPro" id="IPR020550">
    <property type="entry name" value="Inositol_monophosphatase_CS"/>
</dbReference>
<reference evidence="7 8" key="1">
    <citation type="submission" date="2019-08" db="EMBL/GenBank/DDBJ databases">
        <title>Lentzea from Indian Himalayas.</title>
        <authorList>
            <person name="Mandal S."/>
            <person name="Mallick Gupta A."/>
            <person name="Maiti P.K."/>
            <person name="Sarkar J."/>
            <person name="Mandal S."/>
        </authorList>
    </citation>
    <scope>NUCLEOTIDE SEQUENCE [LARGE SCALE GENOMIC DNA]</scope>
    <source>
        <strain evidence="7 8">PSKA42</strain>
    </source>
</reference>
<dbReference type="PRINTS" id="PR00377">
    <property type="entry name" value="IMPHPHTASES"/>
</dbReference>
<dbReference type="EMBL" id="VSRL01000048">
    <property type="protein sequence ID" value="NKE58220.1"/>
    <property type="molecule type" value="Genomic_DNA"/>
</dbReference>
<dbReference type="InterPro" id="IPR020583">
    <property type="entry name" value="Inositol_monoP_metal-BS"/>
</dbReference>
<evidence type="ECO:0000313" key="8">
    <source>
        <dbReference type="Proteomes" id="UP001515943"/>
    </source>
</evidence>
<protein>
    <recommendedName>
        <fullName evidence="2">inositol-phosphate phosphatase</fullName>
        <ecNumber evidence="2">3.1.3.25</ecNumber>
    </recommendedName>
</protein>
<evidence type="ECO:0000256" key="5">
    <source>
        <dbReference type="ARBA" id="ARBA00022842"/>
    </source>
</evidence>
<evidence type="ECO:0000256" key="2">
    <source>
        <dbReference type="ARBA" id="ARBA00013106"/>
    </source>
</evidence>
<dbReference type="Proteomes" id="UP001515943">
    <property type="component" value="Unassembled WGS sequence"/>
</dbReference>
<dbReference type="Gene3D" id="3.30.540.10">
    <property type="entry name" value="Fructose-1,6-Bisphosphatase, subunit A, domain 1"/>
    <property type="match status" value="1"/>
</dbReference>
<keyword evidence="3" id="KW-0479">Metal-binding</keyword>
<dbReference type="PANTHER" id="PTHR20854">
    <property type="entry name" value="INOSITOL MONOPHOSPHATASE"/>
    <property type="match status" value="1"/>
</dbReference>
<dbReference type="PROSITE" id="PS00629">
    <property type="entry name" value="IMP_1"/>
    <property type="match status" value="1"/>
</dbReference>
<gene>
    <name evidence="7" type="ORF">FXN61_15885</name>
</gene>
<dbReference type="Pfam" id="PF00459">
    <property type="entry name" value="Inositol_P"/>
    <property type="match status" value="1"/>
</dbReference>
<organism evidence="7 8">
    <name type="scientific">Lentzea indica</name>
    <dbReference type="NCBI Taxonomy" id="2604800"/>
    <lineage>
        <taxon>Bacteria</taxon>
        <taxon>Bacillati</taxon>
        <taxon>Actinomycetota</taxon>
        <taxon>Actinomycetes</taxon>
        <taxon>Pseudonocardiales</taxon>
        <taxon>Pseudonocardiaceae</taxon>
        <taxon>Lentzea</taxon>
    </lineage>
</organism>
<evidence type="ECO:0000256" key="4">
    <source>
        <dbReference type="ARBA" id="ARBA00022801"/>
    </source>
</evidence>
<evidence type="ECO:0000256" key="1">
    <source>
        <dbReference type="ARBA" id="ARBA00001033"/>
    </source>
</evidence>
<dbReference type="Gene3D" id="3.40.190.80">
    <property type="match status" value="1"/>
</dbReference>
<proteinExistence type="predicted"/>
<name>A0ABX1FHG7_9PSEU</name>
<keyword evidence="4" id="KW-0378">Hydrolase</keyword>
<dbReference type="InterPro" id="IPR000760">
    <property type="entry name" value="Inositol_monophosphatase-like"/>
</dbReference>
<feature type="region of interest" description="Disordered" evidence="6">
    <location>
        <begin position="1"/>
        <end position="32"/>
    </location>
</feature>
<dbReference type="PANTHER" id="PTHR20854:SF4">
    <property type="entry name" value="INOSITOL-1-MONOPHOSPHATASE-RELATED"/>
    <property type="match status" value="1"/>
</dbReference>
<evidence type="ECO:0000313" key="7">
    <source>
        <dbReference type="EMBL" id="NKE58220.1"/>
    </source>
</evidence>
<evidence type="ECO:0000256" key="3">
    <source>
        <dbReference type="ARBA" id="ARBA00022723"/>
    </source>
</evidence>
<accession>A0ABX1FHG7</accession>
<dbReference type="EC" id="3.1.3.25" evidence="2"/>
<sequence length="314" mass="33251">MPRSRACPPVQWLFQRPTPPRTPTRPRSASRTSNVIVRSAHRGGSDHRSRWDVAQSRPVVFVTDHNGTVTPGELLALAAQSCVDAAKLLHELKVDVTLKGTFDQVSTADLEIEAFLRQALVNGAPGSAVIGEELGSASARITWYVDPIDGTRNFVRGIPLACISVAAAVDGSLVAGCVLDPFRDELFTAACDVPFTVRSTGLVIPPATSPRPLVLTDIPLPGSLYRGEVELLAELLAVADVRRVYSTALSLAWVAAGRADAAANLGIHPWDVAAGAVLVREAGGEFVDVGSNGFVAGRGEIVPWLVERLEGVVS</sequence>
<keyword evidence="5" id="KW-0460">Magnesium</keyword>
<comment type="catalytic activity">
    <reaction evidence="1">
        <text>a myo-inositol phosphate + H2O = myo-inositol + phosphate</text>
        <dbReference type="Rhea" id="RHEA:24056"/>
        <dbReference type="ChEBI" id="CHEBI:15377"/>
        <dbReference type="ChEBI" id="CHEBI:17268"/>
        <dbReference type="ChEBI" id="CHEBI:43474"/>
        <dbReference type="ChEBI" id="CHEBI:84139"/>
        <dbReference type="EC" id="3.1.3.25"/>
    </reaction>
</comment>
<dbReference type="PROSITE" id="PS00630">
    <property type="entry name" value="IMP_2"/>
    <property type="match status" value="1"/>
</dbReference>
<dbReference type="SUPFAM" id="SSF56655">
    <property type="entry name" value="Carbohydrate phosphatase"/>
    <property type="match status" value="1"/>
</dbReference>
<evidence type="ECO:0000256" key="6">
    <source>
        <dbReference type="SAM" id="MobiDB-lite"/>
    </source>
</evidence>
<comment type="caution">
    <text evidence="7">The sequence shown here is derived from an EMBL/GenBank/DDBJ whole genome shotgun (WGS) entry which is preliminary data.</text>
</comment>